<evidence type="ECO:0000256" key="1">
    <source>
        <dbReference type="ARBA" id="ARBA00005582"/>
    </source>
</evidence>
<evidence type="ECO:0000259" key="4">
    <source>
        <dbReference type="PROSITE" id="PS51462"/>
    </source>
</evidence>
<dbReference type="CDD" id="cd18873">
    <property type="entry name" value="NUDIX_NadM_like"/>
    <property type="match status" value="1"/>
</dbReference>
<protein>
    <submittedName>
        <fullName evidence="5">NUDIX domain-containing protein</fullName>
    </submittedName>
</protein>
<dbReference type="PRINTS" id="PR00502">
    <property type="entry name" value="NUDIXFAMILY"/>
</dbReference>
<dbReference type="InterPro" id="IPR020084">
    <property type="entry name" value="NUDIX_hydrolase_CS"/>
</dbReference>
<organism evidence="5 6">
    <name type="scientific">Floridaenema evergladense BLCC-F167</name>
    <dbReference type="NCBI Taxonomy" id="3153639"/>
    <lineage>
        <taxon>Bacteria</taxon>
        <taxon>Bacillati</taxon>
        <taxon>Cyanobacteriota</taxon>
        <taxon>Cyanophyceae</taxon>
        <taxon>Oscillatoriophycideae</taxon>
        <taxon>Aerosakkonematales</taxon>
        <taxon>Aerosakkonemataceae</taxon>
        <taxon>Floridanema</taxon>
        <taxon>Floridanema evergladense</taxon>
    </lineage>
</organism>
<dbReference type="Gene3D" id="3.90.79.10">
    <property type="entry name" value="Nucleoside Triphosphate Pyrophosphohydrolase"/>
    <property type="match status" value="1"/>
</dbReference>
<dbReference type="RefSeq" id="WP_413278399.1">
    <property type="nucleotide sequence ID" value="NZ_JBHFNT010000137.1"/>
</dbReference>
<comment type="caution">
    <text evidence="5">The sequence shown here is derived from an EMBL/GenBank/DDBJ whole genome shotgun (WGS) entry which is preliminary data.</text>
</comment>
<evidence type="ECO:0000313" key="6">
    <source>
        <dbReference type="Proteomes" id="UP001576780"/>
    </source>
</evidence>
<keyword evidence="2 3" id="KW-0378">Hydrolase</keyword>
<keyword evidence="6" id="KW-1185">Reference proteome</keyword>
<dbReference type="Proteomes" id="UP001576780">
    <property type="component" value="Unassembled WGS sequence"/>
</dbReference>
<evidence type="ECO:0000256" key="3">
    <source>
        <dbReference type="RuleBase" id="RU003476"/>
    </source>
</evidence>
<dbReference type="PANTHER" id="PTHR43736">
    <property type="entry name" value="ADP-RIBOSE PYROPHOSPHATASE"/>
    <property type="match status" value="1"/>
</dbReference>
<dbReference type="InterPro" id="IPR020476">
    <property type="entry name" value="Nudix_hydrolase"/>
</dbReference>
<dbReference type="PANTHER" id="PTHR43736:SF1">
    <property type="entry name" value="DIHYDRONEOPTERIN TRIPHOSPHATE DIPHOSPHATASE"/>
    <property type="match status" value="1"/>
</dbReference>
<dbReference type="PROSITE" id="PS51462">
    <property type="entry name" value="NUDIX"/>
    <property type="match status" value="1"/>
</dbReference>
<reference evidence="5 6" key="1">
    <citation type="submission" date="2024-09" db="EMBL/GenBank/DDBJ databases">
        <title>Floridaenema gen nov. (Aerosakkonemataceae, Aerosakkonematales ord. nov., Cyanobacteria) from benthic tropical and subtropical fresh waters, with the description of four new species.</title>
        <authorList>
            <person name="Moretto J.A."/>
            <person name="Berthold D.E."/>
            <person name="Lefler F.W."/>
            <person name="Huang I.-S."/>
            <person name="Laughinghouse H. IV."/>
        </authorList>
    </citation>
    <scope>NUCLEOTIDE SEQUENCE [LARGE SCALE GENOMIC DNA]</scope>
    <source>
        <strain evidence="5 6">BLCC-F167</strain>
    </source>
</reference>
<dbReference type="SUPFAM" id="SSF55811">
    <property type="entry name" value="Nudix"/>
    <property type="match status" value="1"/>
</dbReference>
<dbReference type="InterPro" id="IPR000086">
    <property type="entry name" value="NUDIX_hydrolase_dom"/>
</dbReference>
<dbReference type="Pfam" id="PF00293">
    <property type="entry name" value="NUDIX"/>
    <property type="match status" value="1"/>
</dbReference>
<gene>
    <name evidence="5" type="ORF">ACE1CA_15830</name>
</gene>
<sequence>MLRLGQFFQTVLGIIFRHPVTGATIIPILPDGRIVLIRRHDTGKWSLPGGIVNWGEDIPTTVKRELEEETGLTLVKIHRLVGVYSAPDRDPRLHSIAVLVEASVQGTMGAQDTLEVSEVEAFAIGSLPKGDLSHDHDRQLQDYLSGVTTVA</sequence>
<proteinExistence type="inferred from homology"/>
<comment type="similarity">
    <text evidence="1 3">Belongs to the Nudix hydrolase family.</text>
</comment>
<accession>A0ABV4WLP8</accession>
<feature type="domain" description="Nudix hydrolase" evidence="4">
    <location>
        <begin position="16"/>
        <end position="144"/>
    </location>
</feature>
<name>A0ABV4WLP8_9CYAN</name>
<dbReference type="EMBL" id="JBHFNT010000137">
    <property type="protein sequence ID" value="MFB2836001.1"/>
    <property type="molecule type" value="Genomic_DNA"/>
</dbReference>
<evidence type="ECO:0000256" key="2">
    <source>
        <dbReference type="ARBA" id="ARBA00022801"/>
    </source>
</evidence>
<evidence type="ECO:0000313" key="5">
    <source>
        <dbReference type="EMBL" id="MFB2836001.1"/>
    </source>
</evidence>
<dbReference type="PROSITE" id="PS00893">
    <property type="entry name" value="NUDIX_BOX"/>
    <property type="match status" value="1"/>
</dbReference>
<dbReference type="InterPro" id="IPR015797">
    <property type="entry name" value="NUDIX_hydrolase-like_dom_sf"/>
</dbReference>